<name>A0AAV6XYH8_9LAMI</name>
<evidence type="ECO:0000313" key="10">
    <source>
        <dbReference type="EMBL" id="KAG8384105.1"/>
    </source>
</evidence>
<comment type="catalytic activity">
    <reaction evidence="6">
        <text>L-seryl-[protein] + ATP = O-phospho-L-seryl-[protein] + ADP + H(+)</text>
        <dbReference type="Rhea" id="RHEA:17989"/>
        <dbReference type="Rhea" id="RHEA-COMP:9863"/>
        <dbReference type="Rhea" id="RHEA-COMP:11604"/>
        <dbReference type="ChEBI" id="CHEBI:15378"/>
        <dbReference type="ChEBI" id="CHEBI:29999"/>
        <dbReference type="ChEBI" id="CHEBI:30616"/>
        <dbReference type="ChEBI" id="CHEBI:83421"/>
        <dbReference type="ChEBI" id="CHEBI:456216"/>
        <dbReference type="EC" id="2.7.11.1"/>
    </reaction>
</comment>
<feature type="signal peptide" evidence="7">
    <location>
        <begin position="1"/>
        <end position="17"/>
    </location>
</feature>
<dbReference type="Pfam" id="PF13947">
    <property type="entry name" value="GUB_WAK_bind"/>
    <property type="match status" value="1"/>
</dbReference>
<protein>
    <recommendedName>
        <fullName evidence="2">non-specific serine/threonine protein kinase</fullName>
        <ecNumber evidence="2">2.7.11.1</ecNumber>
    </recommendedName>
</protein>
<evidence type="ECO:0000256" key="5">
    <source>
        <dbReference type="ARBA" id="ARBA00047899"/>
    </source>
</evidence>
<evidence type="ECO:0000256" key="4">
    <source>
        <dbReference type="ARBA" id="ARBA00023180"/>
    </source>
</evidence>
<evidence type="ECO:0000259" key="9">
    <source>
        <dbReference type="Pfam" id="PF14380"/>
    </source>
</evidence>
<sequence length="280" mass="30550">MNSQSLSFLSFLNLIFTLKFLILFQSPNGSSNLEEFYHTCGNTFTCGDTITRIGYPFRGFHDPPYCGHPSLVLSCDDQNNVTTTDIMNTTYRVLEIYQTTHTMRIVREDIFLEGPCPQEMANTTLDDSVFDYADTCSNFTFLYGCPVLNIPGVSPISCGDGEHNSLYMLPGSLGPGDCNASVVVPLLLSGNGAGGSVNTTKGLDQVLRHGFEVRWNADSQACSDCTESRGRCGYNFETNQTTCFCPDPPFVSSTCSMANGALPPNRSSRSGTYNVPTSLQ</sequence>
<dbReference type="EMBL" id="WHWC01000004">
    <property type="protein sequence ID" value="KAG8384105.1"/>
    <property type="molecule type" value="Genomic_DNA"/>
</dbReference>
<comment type="subcellular location">
    <subcellularLocation>
        <location evidence="1">Membrane</location>
        <topology evidence="1">Single-pass membrane protein</topology>
    </subcellularLocation>
</comment>
<comment type="catalytic activity">
    <reaction evidence="5">
        <text>L-threonyl-[protein] + ATP = O-phospho-L-threonyl-[protein] + ADP + H(+)</text>
        <dbReference type="Rhea" id="RHEA:46608"/>
        <dbReference type="Rhea" id="RHEA-COMP:11060"/>
        <dbReference type="Rhea" id="RHEA-COMP:11605"/>
        <dbReference type="ChEBI" id="CHEBI:15378"/>
        <dbReference type="ChEBI" id="CHEBI:30013"/>
        <dbReference type="ChEBI" id="CHEBI:30616"/>
        <dbReference type="ChEBI" id="CHEBI:61977"/>
        <dbReference type="ChEBI" id="CHEBI:456216"/>
        <dbReference type="EC" id="2.7.11.1"/>
    </reaction>
</comment>
<dbReference type="InterPro" id="IPR025287">
    <property type="entry name" value="WAK_GUB"/>
</dbReference>
<accession>A0AAV6XYH8</accession>
<dbReference type="GO" id="GO:0030247">
    <property type="term" value="F:polysaccharide binding"/>
    <property type="evidence" value="ECO:0007669"/>
    <property type="project" value="InterPro"/>
</dbReference>
<evidence type="ECO:0000256" key="3">
    <source>
        <dbReference type="ARBA" id="ARBA00022729"/>
    </source>
</evidence>
<evidence type="ECO:0000313" key="11">
    <source>
        <dbReference type="Proteomes" id="UP000826271"/>
    </source>
</evidence>
<dbReference type="InterPro" id="IPR032872">
    <property type="entry name" value="WAK_assoc_C"/>
</dbReference>
<feature type="domain" description="Wall-associated receptor kinase galacturonan-binding" evidence="8">
    <location>
        <begin position="40"/>
        <end position="107"/>
    </location>
</feature>
<organism evidence="10 11">
    <name type="scientific">Buddleja alternifolia</name>
    <dbReference type="NCBI Taxonomy" id="168488"/>
    <lineage>
        <taxon>Eukaryota</taxon>
        <taxon>Viridiplantae</taxon>
        <taxon>Streptophyta</taxon>
        <taxon>Embryophyta</taxon>
        <taxon>Tracheophyta</taxon>
        <taxon>Spermatophyta</taxon>
        <taxon>Magnoliopsida</taxon>
        <taxon>eudicotyledons</taxon>
        <taxon>Gunneridae</taxon>
        <taxon>Pentapetalae</taxon>
        <taxon>asterids</taxon>
        <taxon>lamiids</taxon>
        <taxon>Lamiales</taxon>
        <taxon>Scrophulariaceae</taxon>
        <taxon>Buddlejeae</taxon>
        <taxon>Buddleja</taxon>
    </lineage>
</organism>
<dbReference type="GO" id="GO:0004674">
    <property type="term" value="F:protein serine/threonine kinase activity"/>
    <property type="evidence" value="ECO:0007669"/>
    <property type="project" value="UniProtKB-EC"/>
</dbReference>
<evidence type="ECO:0000256" key="1">
    <source>
        <dbReference type="ARBA" id="ARBA00004167"/>
    </source>
</evidence>
<evidence type="ECO:0000256" key="2">
    <source>
        <dbReference type="ARBA" id="ARBA00012513"/>
    </source>
</evidence>
<feature type="domain" description="Wall-associated receptor kinase C-terminal" evidence="9">
    <location>
        <begin position="176"/>
        <end position="247"/>
    </location>
</feature>
<dbReference type="AlphaFoldDB" id="A0AAV6XYH8"/>
<gene>
    <name evidence="10" type="ORF">BUALT_Bualt04G0083400</name>
</gene>
<keyword evidence="3 7" id="KW-0732">Signal</keyword>
<dbReference type="Proteomes" id="UP000826271">
    <property type="component" value="Unassembled WGS sequence"/>
</dbReference>
<reference evidence="10" key="1">
    <citation type="submission" date="2019-10" db="EMBL/GenBank/DDBJ databases">
        <authorList>
            <person name="Zhang R."/>
            <person name="Pan Y."/>
            <person name="Wang J."/>
            <person name="Ma R."/>
            <person name="Yu S."/>
        </authorList>
    </citation>
    <scope>NUCLEOTIDE SEQUENCE</scope>
    <source>
        <strain evidence="10">LA-IB0</strain>
        <tissue evidence="10">Leaf</tissue>
    </source>
</reference>
<dbReference type="Pfam" id="PF14380">
    <property type="entry name" value="WAK_assoc"/>
    <property type="match status" value="1"/>
</dbReference>
<comment type="caution">
    <text evidence="10">The sequence shown here is derived from an EMBL/GenBank/DDBJ whole genome shotgun (WGS) entry which is preliminary data.</text>
</comment>
<dbReference type="PANTHER" id="PTHR33138:SF87">
    <property type="entry name" value="WALL-ASSOCIATED RECEPTOR KINASE, GALACTURONAN-BINDING DOMAIN-CONTAINING PROTEIN"/>
    <property type="match status" value="1"/>
</dbReference>
<evidence type="ECO:0000259" key="8">
    <source>
        <dbReference type="Pfam" id="PF13947"/>
    </source>
</evidence>
<keyword evidence="11" id="KW-1185">Reference proteome</keyword>
<keyword evidence="4" id="KW-0325">Glycoprotein</keyword>
<dbReference type="EC" id="2.7.11.1" evidence="2"/>
<proteinExistence type="predicted"/>
<evidence type="ECO:0000256" key="6">
    <source>
        <dbReference type="ARBA" id="ARBA00048679"/>
    </source>
</evidence>
<dbReference type="PANTHER" id="PTHR33138">
    <property type="entry name" value="OS01G0690200 PROTEIN"/>
    <property type="match status" value="1"/>
</dbReference>
<dbReference type="GO" id="GO:0016020">
    <property type="term" value="C:membrane"/>
    <property type="evidence" value="ECO:0007669"/>
    <property type="project" value="UniProtKB-SubCell"/>
</dbReference>
<evidence type="ECO:0000256" key="7">
    <source>
        <dbReference type="SAM" id="SignalP"/>
    </source>
</evidence>
<feature type="chain" id="PRO_5043731211" description="non-specific serine/threonine protein kinase" evidence="7">
    <location>
        <begin position="18"/>
        <end position="280"/>
    </location>
</feature>